<evidence type="ECO:0000313" key="1">
    <source>
        <dbReference type="EMBL" id="SMF23063.1"/>
    </source>
</evidence>
<dbReference type="EMBL" id="FXAG01000014">
    <property type="protein sequence ID" value="SMF32404.1"/>
    <property type="molecule type" value="Genomic_DNA"/>
</dbReference>
<gene>
    <name evidence="1" type="ORF">SAMN02745746_02014</name>
    <name evidence="2" type="ORF">SAMN02745746_02562</name>
    <name evidence="3" type="ORF">SAMN02745746_03491</name>
</gene>
<evidence type="ECO:0000313" key="3">
    <source>
        <dbReference type="EMBL" id="SMF47495.1"/>
    </source>
</evidence>
<organism evidence="2 4">
    <name type="scientific">Pseudogulbenkiania subflava DSM 22618</name>
    <dbReference type="NCBI Taxonomy" id="1123014"/>
    <lineage>
        <taxon>Bacteria</taxon>
        <taxon>Pseudomonadati</taxon>
        <taxon>Pseudomonadota</taxon>
        <taxon>Betaproteobacteria</taxon>
        <taxon>Neisseriales</taxon>
        <taxon>Chromobacteriaceae</taxon>
        <taxon>Pseudogulbenkiania</taxon>
    </lineage>
</organism>
<keyword evidence="4" id="KW-1185">Reference proteome</keyword>
<evidence type="ECO:0000313" key="4">
    <source>
        <dbReference type="Proteomes" id="UP000192920"/>
    </source>
</evidence>
<accession>A0A1Y6C1Y5</accession>
<dbReference type="EMBL" id="FXAG01000009">
    <property type="protein sequence ID" value="SMF23063.1"/>
    <property type="molecule type" value="Genomic_DNA"/>
</dbReference>
<protein>
    <submittedName>
        <fullName evidence="2">Uncharacterized protein</fullName>
    </submittedName>
</protein>
<evidence type="ECO:0000313" key="2">
    <source>
        <dbReference type="EMBL" id="SMF32404.1"/>
    </source>
</evidence>
<dbReference type="EMBL" id="FXAG01000024">
    <property type="protein sequence ID" value="SMF47495.1"/>
    <property type="molecule type" value="Genomic_DNA"/>
</dbReference>
<reference evidence="4" key="2">
    <citation type="submission" date="2017-04" db="EMBL/GenBank/DDBJ databases">
        <authorList>
            <person name="Varghese N."/>
            <person name="Submissions S."/>
        </authorList>
    </citation>
    <scope>NUCLEOTIDE SEQUENCE [LARGE SCALE GENOMIC DNA]</scope>
    <source>
        <strain evidence="4">DSM 22618</strain>
    </source>
</reference>
<dbReference type="RefSeq" id="WP_085276277.1">
    <property type="nucleotide sequence ID" value="NZ_FXAG01000009.1"/>
</dbReference>
<sequence length="230" mass="25193">MRAIPIALLLIVGTAALPASAMGLRAFVALPLEQGGSVVRPLLEHDRDADTTQLTTEFAYGLSATQTLMFALPYRIAGGSGQRAGDPMAFYRHQLWSADTNVGTARWSLLGGAVLDHDGHARAQLGTIATWFRERHEIDADLVAVGRGNGNPASARYDLSWQYRLNPGERAWWMSVLELGGRRHKGSNMTQQLTVGLQHIDGPWVIEGGVVHDLNNRHDTSVLLGMRHHF</sequence>
<reference evidence="2" key="1">
    <citation type="submission" date="2017-04" db="EMBL/GenBank/DDBJ databases">
        <authorList>
            <person name="Afonso C.L."/>
            <person name="Miller P.J."/>
            <person name="Scott M.A."/>
            <person name="Spackman E."/>
            <person name="Goraichik I."/>
            <person name="Dimitrov K.M."/>
            <person name="Suarez D.L."/>
            <person name="Swayne D.E."/>
        </authorList>
    </citation>
    <scope>NUCLEOTIDE SEQUENCE [LARGE SCALE GENOMIC DNA]</scope>
    <source>
        <strain evidence="2">DSM 22618</strain>
    </source>
</reference>
<dbReference type="Proteomes" id="UP000192920">
    <property type="component" value="Unassembled WGS sequence"/>
</dbReference>
<proteinExistence type="predicted"/>
<dbReference type="AlphaFoldDB" id="A0A1Y6C1Y5"/>
<name>A0A1Y6C1Y5_9NEIS</name>